<comment type="pathway">
    <text evidence="10">Amino-acid biosynthesis; L-threonine biosynthesis; L-threonine from L-aspartate: step 1/5.</text>
</comment>
<comment type="caution">
    <text evidence="12">The sequence shown here is derived from an EMBL/GenBank/DDBJ whole genome shotgun (WGS) entry which is preliminary data.</text>
</comment>
<feature type="binding site" evidence="8">
    <location>
        <begin position="5"/>
        <end position="8"/>
    </location>
    <ligand>
        <name>ATP</name>
        <dbReference type="ChEBI" id="CHEBI:30616"/>
    </ligand>
</feature>
<dbReference type="PANTHER" id="PTHR21499">
    <property type="entry name" value="ASPARTATE KINASE"/>
    <property type="match status" value="1"/>
</dbReference>
<evidence type="ECO:0000256" key="4">
    <source>
        <dbReference type="ARBA" id="ARBA00022741"/>
    </source>
</evidence>
<evidence type="ECO:0000256" key="5">
    <source>
        <dbReference type="ARBA" id="ARBA00022777"/>
    </source>
</evidence>
<keyword evidence="10" id="KW-0028">Amino-acid biosynthesis</keyword>
<dbReference type="GO" id="GO:0009089">
    <property type="term" value="P:lysine biosynthetic process via diaminopimelate"/>
    <property type="evidence" value="ECO:0007669"/>
    <property type="project" value="UniProtKB-UniPathway"/>
</dbReference>
<evidence type="ECO:0000256" key="6">
    <source>
        <dbReference type="ARBA" id="ARBA00022840"/>
    </source>
</evidence>
<evidence type="ECO:0000259" key="11">
    <source>
        <dbReference type="Pfam" id="PF00696"/>
    </source>
</evidence>
<dbReference type="AlphaFoldDB" id="A0A3E1NM05"/>
<dbReference type="CDD" id="cd04243">
    <property type="entry name" value="AAK_AK-HSDH-like"/>
    <property type="match status" value="1"/>
</dbReference>
<dbReference type="GO" id="GO:0005524">
    <property type="term" value="F:ATP binding"/>
    <property type="evidence" value="ECO:0007669"/>
    <property type="project" value="UniProtKB-KW"/>
</dbReference>
<comment type="catalytic activity">
    <reaction evidence="7 9">
        <text>L-aspartate + ATP = 4-phospho-L-aspartate + ADP</text>
        <dbReference type="Rhea" id="RHEA:23776"/>
        <dbReference type="ChEBI" id="CHEBI:29991"/>
        <dbReference type="ChEBI" id="CHEBI:30616"/>
        <dbReference type="ChEBI" id="CHEBI:57535"/>
        <dbReference type="ChEBI" id="CHEBI:456216"/>
        <dbReference type="EC" id="2.7.2.4"/>
    </reaction>
</comment>
<keyword evidence="3 9" id="KW-0808">Transferase</keyword>
<evidence type="ECO:0000256" key="3">
    <source>
        <dbReference type="ARBA" id="ARBA00022679"/>
    </source>
</evidence>
<dbReference type="UniPathway" id="UPA00051">
    <property type="reaction ID" value="UER00462"/>
</dbReference>
<dbReference type="GO" id="GO:0004072">
    <property type="term" value="F:aspartate kinase activity"/>
    <property type="evidence" value="ECO:0007669"/>
    <property type="project" value="UniProtKB-EC"/>
</dbReference>
<gene>
    <name evidence="12" type="ORF">DXN05_09205</name>
</gene>
<keyword evidence="5 9" id="KW-0418">Kinase</keyword>
<proteinExistence type="inferred from homology"/>
<feature type="binding site" evidence="8">
    <location>
        <position position="43"/>
    </location>
    <ligand>
        <name>substrate</name>
    </ligand>
</feature>
<evidence type="ECO:0000256" key="2">
    <source>
        <dbReference type="ARBA" id="ARBA00010122"/>
    </source>
</evidence>
<dbReference type="InterPro" id="IPR036393">
    <property type="entry name" value="AceGlu_kinase-like_sf"/>
</dbReference>
<evidence type="ECO:0000313" key="13">
    <source>
        <dbReference type="Proteomes" id="UP000261284"/>
    </source>
</evidence>
<comment type="pathway">
    <text evidence="10">Amino-acid biosynthesis; L-methionine biosynthesis via de novo pathway; L-homoserine from L-aspartate: step 1/3.</text>
</comment>
<dbReference type="OrthoDB" id="9799110at2"/>
<comment type="similarity">
    <text evidence="2 9">Belongs to the aspartokinase family.</text>
</comment>
<evidence type="ECO:0000313" key="12">
    <source>
        <dbReference type="EMBL" id="RFM28932.1"/>
    </source>
</evidence>
<dbReference type="UniPathway" id="UPA00050">
    <property type="reaction ID" value="UER00461"/>
</dbReference>
<dbReference type="SUPFAM" id="SSF53633">
    <property type="entry name" value="Carbamate kinase-like"/>
    <property type="match status" value="1"/>
</dbReference>
<evidence type="ECO:0000256" key="8">
    <source>
        <dbReference type="PIRSR" id="PIRSR000726-1"/>
    </source>
</evidence>
<dbReference type="PANTHER" id="PTHR21499:SF59">
    <property type="entry name" value="ASPARTOKINASE"/>
    <property type="match status" value="1"/>
</dbReference>
<dbReference type="GO" id="GO:0005829">
    <property type="term" value="C:cytosol"/>
    <property type="evidence" value="ECO:0007669"/>
    <property type="project" value="TreeGrafter"/>
</dbReference>
<dbReference type="EC" id="2.7.2.4" evidence="9"/>
<dbReference type="EMBL" id="QTJU01000002">
    <property type="protein sequence ID" value="RFM28932.1"/>
    <property type="molecule type" value="Genomic_DNA"/>
</dbReference>
<dbReference type="InterPro" id="IPR042199">
    <property type="entry name" value="AsparK_Bifunc_asparK/hSer_DH"/>
</dbReference>
<dbReference type="Gene3D" id="3.40.1160.10">
    <property type="entry name" value="Acetylglutamate kinase-like"/>
    <property type="match status" value="1"/>
</dbReference>
<evidence type="ECO:0000256" key="1">
    <source>
        <dbReference type="ARBA" id="ARBA00004766"/>
    </source>
</evidence>
<organism evidence="12 13">
    <name type="scientific">Deminuibacter soli</name>
    <dbReference type="NCBI Taxonomy" id="2291815"/>
    <lineage>
        <taxon>Bacteria</taxon>
        <taxon>Pseudomonadati</taxon>
        <taxon>Bacteroidota</taxon>
        <taxon>Chitinophagia</taxon>
        <taxon>Chitinophagales</taxon>
        <taxon>Chitinophagaceae</taxon>
        <taxon>Deminuibacter</taxon>
    </lineage>
</organism>
<feature type="binding site" evidence="8">
    <location>
        <position position="122"/>
    </location>
    <ligand>
        <name>substrate</name>
    </ligand>
</feature>
<dbReference type="InterPro" id="IPR005260">
    <property type="entry name" value="Asp_kin_monofn"/>
</dbReference>
<keyword evidence="13" id="KW-1185">Reference proteome</keyword>
<dbReference type="GO" id="GO:0009088">
    <property type="term" value="P:threonine biosynthetic process"/>
    <property type="evidence" value="ECO:0007669"/>
    <property type="project" value="UniProtKB-UniPathway"/>
</dbReference>
<dbReference type="NCBIfam" id="TIGR00657">
    <property type="entry name" value="asp_kinases"/>
    <property type="match status" value="1"/>
</dbReference>
<evidence type="ECO:0000256" key="10">
    <source>
        <dbReference type="RuleBase" id="RU004249"/>
    </source>
</evidence>
<keyword evidence="4 8" id="KW-0547">Nucleotide-binding</keyword>
<keyword evidence="6 8" id="KW-0067">ATP-binding</keyword>
<dbReference type="Proteomes" id="UP000261284">
    <property type="component" value="Unassembled WGS sequence"/>
</dbReference>
<comment type="pathway">
    <text evidence="1 10">Amino-acid biosynthesis; L-lysine biosynthesis via DAP pathway; (S)-tetrahydrodipicolinate from L-aspartate: step 1/4.</text>
</comment>
<dbReference type="UniPathway" id="UPA00034">
    <property type="reaction ID" value="UER00015"/>
</dbReference>
<protein>
    <recommendedName>
        <fullName evidence="9">Aspartokinase</fullName>
        <ecNumber evidence="9">2.7.2.4</ecNumber>
    </recommendedName>
</protein>
<dbReference type="InterPro" id="IPR001341">
    <property type="entry name" value="Asp_kinase"/>
</dbReference>
<feature type="domain" description="Aspartate/glutamate/uridylate kinase" evidence="11">
    <location>
        <begin position="2"/>
        <end position="279"/>
    </location>
</feature>
<reference evidence="12 13" key="1">
    <citation type="submission" date="2018-08" db="EMBL/GenBank/DDBJ databases">
        <title>Chitinophagaceae sp. K23C18032701, a novel bacterium isolated from forest soil.</title>
        <authorList>
            <person name="Wang C."/>
        </authorList>
    </citation>
    <scope>NUCLEOTIDE SEQUENCE [LARGE SCALE GENOMIC DNA]</scope>
    <source>
        <strain evidence="12 13">K23C18032701</strain>
    </source>
</reference>
<dbReference type="RefSeq" id="WP_116846918.1">
    <property type="nucleotide sequence ID" value="NZ_QTJU01000002.1"/>
</dbReference>
<evidence type="ECO:0000256" key="9">
    <source>
        <dbReference type="RuleBase" id="RU003448"/>
    </source>
</evidence>
<evidence type="ECO:0000256" key="7">
    <source>
        <dbReference type="ARBA" id="ARBA00047872"/>
    </source>
</evidence>
<dbReference type="Gene3D" id="1.20.120.1320">
    <property type="entry name" value="Aspartokinase, catalytic domain"/>
    <property type="match status" value="1"/>
</dbReference>
<accession>A0A3E1NM05</accession>
<dbReference type="GO" id="GO:0009090">
    <property type="term" value="P:homoserine biosynthetic process"/>
    <property type="evidence" value="ECO:0007669"/>
    <property type="project" value="TreeGrafter"/>
</dbReference>
<name>A0A3E1NM05_9BACT</name>
<dbReference type="Pfam" id="PF00696">
    <property type="entry name" value="AA_kinase"/>
    <property type="match status" value="1"/>
</dbReference>
<sequence length="418" mass="46262">MKVFKFGGASVNSVERIQQMARIVKEHHQQPLVIIVSAMGKTTNALEKVAEAFYAGKKDEALQLFNVIKQQHLTTAKYLLVTQFNACLAQLSDFFTEVEWLLHDKPVRGFDYYYDQVVCIGELLSTAIVSHYLAETGLANEWLDVRDIIRTDSHFRSANINWGYTTAKTLDAIEAQPGALYVTQGFIGATDENESTTLGREGSDYTAAIFANILDAESLTIWKDVEGVMSADPKAFPDAQFLAALSFNEVIEMAYYGAQVIHPKTIKPLQNKGIPLHVKCFLNSALPGTVISSKAVKNLPPIVVVKNNQVLLHLRSQDFSFIGEAAVSRLYTLFSELNIQPSLIQTGAISLQVCLDNRADKIEQLAAAASAVFDVQLEKELSLLTIRHYNAAILTAMTAGKEQVLVQQTKQTVQVLYK</sequence>
<dbReference type="PIRSF" id="PIRSF000726">
    <property type="entry name" value="Asp_kin"/>
    <property type="match status" value="1"/>
</dbReference>
<dbReference type="InterPro" id="IPR001048">
    <property type="entry name" value="Asp/Glu/Uridylate_kinase"/>
</dbReference>